<dbReference type="KEGG" id="cbw:RR42_s1558"/>
<dbReference type="SUPFAM" id="SSF53649">
    <property type="entry name" value="Alkaline phosphatase-like"/>
    <property type="match status" value="1"/>
</dbReference>
<organism evidence="2 3">
    <name type="scientific">Cupriavidus basilensis</name>
    <dbReference type="NCBI Taxonomy" id="68895"/>
    <lineage>
        <taxon>Bacteria</taxon>
        <taxon>Pseudomonadati</taxon>
        <taxon>Pseudomonadota</taxon>
        <taxon>Betaproteobacteria</taxon>
        <taxon>Burkholderiales</taxon>
        <taxon>Burkholderiaceae</taxon>
        <taxon>Cupriavidus</taxon>
    </lineage>
</organism>
<evidence type="ECO:0000313" key="3">
    <source>
        <dbReference type="Proteomes" id="UP000031843"/>
    </source>
</evidence>
<name>A0A0C4YRF4_9BURK</name>
<dbReference type="EMBL" id="CP010537">
    <property type="protein sequence ID" value="AJG23146.1"/>
    <property type="molecule type" value="Genomic_DNA"/>
</dbReference>
<evidence type="ECO:0000256" key="1">
    <source>
        <dbReference type="SAM" id="SignalP"/>
    </source>
</evidence>
<dbReference type="PROSITE" id="PS51257">
    <property type="entry name" value="PROKAR_LIPOPROTEIN"/>
    <property type="match status" value="1"/>
</dbReference>
<proteinExistence type="predicted"/>
<protein>
    <submittedName>
        <fullName evidence="2">Nucleotide pyrophosphatase-like</fullName>
    </submittedName>
</protein>
<feature type="signal peptide" evidence="1">
    <location>
        <begin position="1"/>
        <end position="21"/>
    </location>
</feature>
<dbReference type="Proteomes" id="UP000031843">
    <property type="component" value="Chromosome secondary"/>
</dbReference>
<evidence type="ECO:0000313" key="2">
    <source>
        <dbReference type="EMBL" id="AJG23146.1"/>
    </source>
</evidence>
<dbReference type="RefSeq" id="WP_043354844.1">
    <property type="nucleotide sequence ID" value="NZ_CP010537.1"/>
</dbReference>
<dbReference type="AlphaFoldDB" id="A0A0C4YRF4"/>
<dbReference type="SUPFAM" id="SSF49899">
    <property type="entry name" value="Concanavalin A-like lectins/glucanases"/>
    <property type="match status" value="1"/>
</dbReference>
<accession>A0A0C4YRF4</accession>
<dbReference type="Gene3D" id="3.40.720.10">
    <property type="entry name" value="Alkaline Phosphatase, subunit A"/>
    <property type="match status" value="2"/>
</dbReference>
<dbReference type="InterPro" id="IPR013320">
    <property type="entry name" value="ConA-like_dom_sf"/>
</dbReference>
<keyword evidence="1" id="KW-0732">Signal</keyword>
<feature type="chain" id="PRO_5002174305" evidence="1">
    <location>
        <begin position="22"/>
        <end position="671"/>
    </location>
</feature>
<reference evidence="2 3" key="1">
    <citation type="journal article" date="2015" name="Genome Announc.">
        <title>Complete Genome Sequence of Cupriavidus basilensis 4G11, Isolated from the Oak Ridge Field Research Center Site.</title>
        <authorList>
            <person name="Ray J."/>
            <person name="Waters R.J."/>
            <person name="Skerker J.M."/>
            <person name="Kuehl J.V."/>
            <person name="Price M.N."/>
            <person name="Huang J."/>
            <person name="Chakraborty R."/>
            <person name="Arkin A.P."/>
            <person name="Deutschbauer A."/>
        </authorList>
    </citation>
    <scope>NUCLEOTIDE SEQUENCE [LARGE SCALE GENOMIC DNA]</scope>
    <source>
        <strain evidence="2">4G11</strain>
    </source>
</reference>
<sequence length="671" mass="68945">MAWKQRARMACGLALAGTVAACGGGGSDSPAVVAPDQNNTGGSGVASKKVLLVGVDGATYSQLQNGIAQRTLPNLATLSVTPASTGGRLGTTTEQVPLAGPSWATVLAGNWANRHGVGDDVAVATGLRTPSLFQYLRANAGSSALRRGAATSAPVLPALLKADVAAGNLDSMRDCAADDNCVAQEGVKLVQSGYDVVFTQFSAPDLAAAAQGFQNGGYATALSSFDQALGKLLAAVQARRAANANEDWLVAVTTSHGLDATGSTTTLPTVQNRTTFIALNKPFNTAVASNLPAAPANADALAALPTEADLLPTMLAHVGVALPAASYQIDGSALAGTAGVRGLQSVVGSTNTSLVLSWQNPTTATGDMTLLRDGVQIATLPAGTSTYEDKAITAPASGVYRFNYTLVRNGMPTALLAQINYVKPVVLADTLRNNLAAYYSFETLPATDSKGTTAIGPWVPGTDGGSLSSDSFGGKALKVDSRIDAYQLTQSGADIALAPQFTIGFWFKSDCTQGNGTGEPILANKNWTSGSNAGIAIGLWGSCSVSFNIGSGGKRDDITGMTFSANQWTYLALSINATAKTFSAYVIDPVLGLQKAENRAIANTDVTKLNGLATKAWGLNDDATHAYVPNNGGALKGVMEFNDLAMWTRQLSLAELQTITGSRQPLSTLNP</sequence>
<gene>
    <name evidence="2" type="ORF">RR42_s1558</name>
</gene>
<dbReference type="STRING" id="68895.RR42_s1558"/>
<dbReference type="InterPro" id="IPR017850">
    <property type="entry name" value="Alkaline_phosphatase_core_sf"/>
</dbReference>
<keyword evidence="3" id="KW-1185">Reference proteome</keyword>
<dbReference type="Gene3D" id="2.60.120.200">
    <property type="match status" value="1"/>
</dbReference>